<accession>A0A2N3I7L5</accession>
<proteinExistence type="predicted"/>
<evidence type="ECO:0000313" key="1">
    <source>
        <dbReference type="EMBL" id="PKQ66288.1"/>
    </source>
</evidence>
<sequence>MLQVQITIQDEVIFFSLSGDPEIWDEGQRGVFILPQTPKGAYLNVAENSNRSEKSPLGDLGVNKENLRASLKVRLSVIDLNN</sequence>
<dbReference type="Proteomes" id="UP000233618">
    <property type="component" value="Unassembled WGS sequence"/>
</dbReference>
<protein>
    <submittedName>
        <fullName evidence="1">Uncharacterized protein</fullName>
    </submittedName>
</protein>
<organism evidence="1 2">
    <name type="scientific">Labilibaculum manganireducens</name>
    <dbReference type="NCBI Taxonomy" id="1940525"/>
    <lineage>
        <taxon>Bacteria</taxon>
        <taxon>Pseudomonadati</taxon>
        <taxon>Bacteroidota</taxon>
        <taxon>Bacteroidia</taxon>
        <taxon>Marinilabiliales</taxon>
        <taxon>Marinifilaceae</taxon>
        <taxon>Labilibaculum</taxon>
    </lineage>
</organism>
<dbReference type="AlphaFoldDB" id="A0A2N3I7L5"/>
<name>A0A2N3I7L5_9BACT</name>
<reference evidence="1 2" key="1">
    <citation type="journal article" date="2017" name="Front. Microbiol.">
        <title>Labilibaculum manganireducens gen. nov., sp. nov. and Labilibaculum filiforme sp. nov., Novel Bacteroidetes Isolated from Subsurface Sediments of the Baltic Sea.</title>
        <authorList>
            <person name="Vandieken V."/>
            <person name="Marshall I.P."/>
            <person name="Niemann H."/>
            <person name="Engelen B."/>
            <person name="Cypionka H."/>
        </authorList>
    </citation>
    <scope>NUCLEOTIDE SEQUENCE [LARGE SCALE GENOMIC DNA]</scope>
    <source>
        <strain evidence="1 2">59.10-2M</strain>
    </source>
</reference>
<comment type="caution">
    <text evidence="1">The sequence shown here is derived from an EMBL/GenBank/DDBJ whole genome shotgun (WGS) entry which is preliminary data.</text>
</comment>
<gene>
    <name evidence="1" type="ORF">BZG01_11905</name>
</gene>
<keyword evidence="2" id="KW-1185">Reference proteome</keyword>
<evidence type="ECO:0000313" key="2">
    <source>
        <dbReference type="Proteomes" id="UP000233618"/>
    </source>
</evidence>
<dbReference type="EMBL" id="MVDE01000016">
    <property type="protein sequence ID" value="PKQ66288.1"/>
    <property type="molecule type" value="Genomic_DNA"/>
</dbReference>